<evidence type="ECO:0000256" key="1">
    <source>
        <dbReference type="ARBA" id="ARBA00004651"/>
    </source>
</evidence>
<feature type="transmembrane region" description="Helical" evidence="6">
    <location>
        <begin position="112"/>
        <end position="132"/>
    </location>
</feature>
<dbReference type="PANTHER" id="PTHR35007">
    <property type="entry name" value="INTEGRAL MEMBRANE PROTEIN-RELATED"/>
    <property type="match status" value="1"/>
</dbReference>
<name>A0A7Z1AE83_9GAMM</name>
<evidence type="ECO:0000259" key="7">
    <source>
        <dbReference type="Pfam" id="PF00482"/>
    </source>
</evidence>
<dbReference type="Pfam" id="PF00482">
    <property type="entry name" value="T2SSF"/>
    <property type="match status" value="1"/>
</dbReference>
<keyword evidence="5 6" id="KW-0472">Membrane</keyword>
<proteinExistence type="predicted"/>
<dbReference type="Gene3D" id="1.20.81.30">
    <property type="entry name" value="Type II secretion system (T2SS), domain F"/>
    <property type="match status" value="1"/>
</dbReference>
<keyword evidence="4 6" id="KW-1133">Transmembrane helix</keyword>
<dbReference type="InterPro" id="IPR018076">
    <property type="entry name" value="T2SS_GspF_dom"/>
</dbReference>
<feature type="domain" description="Type II secretion system protein GspF" evidence="7">
    <location>
        <begin position="151"/>
        <end position="277"/>
    </location>
</feature>
<evidence type="ECO:0000313" key="8">
    <source>
        <dbReference type="EMBL" id="ODJ86607.1"/>
    </source>
</evidence>
<evidence type="ECO:0000256" key="4">
    <source>
        <dbReference type="ARBA" id="ARBA00022989"/>
    </source>
</evidence>
<feature type="transmembrane region" description="Helical" evidence="6">
    <location>
        <begin position="260"/>
        <end position="285"/>
    </location>
</feature>
<protein>
    <submittedName>
        <fullName evidence="8">Bacterial type II secretion system protein F domain protein</fullName>
    </submittedName>
</protein>
<evidence type="ECO:0000256" key="6">
    <source>
        <dbReference type="SAM" id="Phobius"/>
    </source>
</evidence>
<dbReference type="Proteomes" id="UP000094769">
    <property type="component" value="Unassembled WGS sequence"/>
</dbReference>
<dbReference type="EMBL" id="MARB01000019">
    <property type="protein sequence ID" value="ODJ86607.1"/>
    <property type="molecule type" value="Genomic_DNA"/>
</dbReference>
<organism evidence="8 9">
    <name type="scientific">Candidatus Thiodiazotropha endolucinida</name>
    <dbReference type="NCBI Taxonomy" id="1655433"/>
    <lineage>
        <taxon>Bacteria</taxon>
        <taxon>Pseudomonadati</taxon>
        <taxon>Pseudomonadota</taxon>
        <taxon>Gammaproteobacteria</taxon>
        <taxon>Chromatiales</taxon>
        <taxon>Sedimenticolaceae</taxon>
        <taxon>Candidatus Thiodiazotropha</taxon>
    </lineage>
</organism>
<evidence type="ECO:0000256" key="2">
    <source>
        <dbReference type="ARBA" id="ARBA00022475"/>
    </source>
</evidence>
<sequence>MEFLIVSIMFGGVVTLIIWNTYRVFAVVPDQDRSYLDRPPLGFRLTWPLVSAFVHYFGPLITQNYRIVTLLRLRKAGIDYMLSPDQFFAGKVIAAVVFSLFVYVLLSMIGSNAWYMMVLGLVGGFFYPELWLREATEERNKSIFRELPFYLDIIILAVESGTNFTGGLQQAINKASDGPLRQEFSRVLRDIRAGKPRSDSLRDLGDRVDTESIRNVVSSIIQAEKTGSSLGPVLKAQADQLRSTRFQKAEKLAMEAPVKLLGPLVMFIFPNTFLIIIFVILSSAIQKGVLTWAVFKPLVWAFNWPG</sequence>
<dbReference type="RefSeq" id="WP_069126764.1">
    <property type="nucleotide sequence ID" value="NZ_MARB01000019.1"/>
</dbReference>
<reference evidence="8 9" key="1">
    <citation type="submission" date="2016-06" db="EMBL/GenBank/DDBJ databases">
        <title>Genome sequence of endosymbiont of Candidatus Endolucinida thiodiazotropha.</title>
        <authorList>
            <person name="Poehlein A."/>
            <person name="Koenig S."/>
            <person name="Heiden S.E."/>
            <person name="Thuermer A."/>
            <person name="Voget S."/>
            <person name="Daniel R."/>
            <person name="Markert S."/>
            <person name="Gros O."/>
            <person name="Schweder T."/>
        </authorList>
    </citation>
    <scope>NUCLEOTIDE SEQUENCE [LARGE SCALE GENOMIC DNA]</scope>
    <source>
        <strain evidence="8 9">COS</strain>
    </source>
</reference>
<feature type="transmembrane region" description="Helical" evidence="6">
    <location>
        <begin position="88"/>
        <end position="106"/>
    </location>
</feature>
<evidence type="ECO:0000313" key="9">
    <source>
        <dbReference type="Proteomes" id="UP000094769"/>
    </source>
</evidence>
<evidence type="ECO:0000256" key="3">
    <source>
        <dbReference type="ARBA" id="ARBA00022692"/>
    </source>
</evidence>
<gene>
    <name evidence="8" type="ORF">CODIS_30900</name>
</gene>
<comment type="caution">
    <text evidence="8">The sequence shown here is derived from an EMBL/GenBank/DDBJ whole genome shotgun (WGS) entry which is preliminary data.</text>
</comment>
<dbReference type="AlphaFoldDB" id="A0A7Z1AE83"/>
<feature type="transmembrane region" description="Helical" evidence="6">
    <location>
        <begin position="45"/>
        <end position="67"/>
    </location>
</feature>
<dbReference type="GO" id="GO:0005886">
    <property type="term" value="C:plasma membrane"/>
    <property type="evidence" value="ECO:0007669"/>
    <property type="project" value="UniProtKB-SubCell"/>
</dbReference>
<keyword evidence="2" id="KW-1003">Cell membrane</keyword>
<feature type="transmembrane region" description="Helical" evidence="6">
    <location>
        <begin position="5"/>
        <end position="25"/>
    </location>
</feature>
<comment type="subcellular location">
    <subcellularLocation>
        <location evidence="1">Cell membrane</location>
        <topology evidence="1">Multi-pass membrane protein</topology>
    </subcellularLocation>
</comment>
<evidence type="ECO:0000256" key="5">
    <source>
        <dbReference type="ARBA" id="ARBA00023136"/>
    </source>
</evidence>
<dbReference type="InterPro" id="IPR042094">
    <property type="entry name" value="T2SS_GspF_sf"/>
</dbReference>
<accession>A0A7Z1AE83</accession>
<dbReference type="OrthoDB" id="9810662at2"/>
<keyword evidence="3 6" id="KW-0812">Transmembrane</keyword>
<keyword evidence="9" id="KW-1185">Reference proteome</keyword>
<dbReference type="PANTHER" id="PTHR35007:SF2">
    <property type="entry name" value="PILUS ASSEMBLE PROTEIN"/>
    <property type="match status" value="1"/>
</dbReference>